<proteinExistence type="predicted"/>
<keyword evidence="1" id="KW-0732">Signal</keyword>
<evidence type="ECO:0000313" key="3">
    <source>
        <dbReference type="EMBL" id="CAE0632967.1"/>
    </source>
</evidence>
<dbReference type="InterPro" id="IPR020471">
    <property type="entry name" value="AKR"/>
</dbReference>
<feature type="chain" id="PRO_5030750123" description="NADP-dependent oxidoreductase domain-containing protein" evidence="1">
    <location>
        <begin position="20"/>
        <end position="381"/>
    </location>
</feature>
<evidence type="ECO:0000259" key="2">
    <source>
        <dbReference type="Pfam" id="PF00248"/>
    </source>
</evidence>
<organism evidence="3">
    <name type="scientific">Heterosigma akashiwo</name>
    <name type="common">Chromophytic alga</name>
    <name type="synonym">Heterosigma carterae</name>
    <dbReference type="NCBI Taxonomy" id="2829"/>
    <lineage>
        <taxon>Eukaryota</taxon>
        <taxon>Sar</taxon>
        <taxon>Stramenopiles</taxon>
        <taxon>Ochrophyta</taxon>
        <taxon>Raphidophyceae</taxon>
        <taxon>Chattonellales</taxon>
        <taxon>Chattonellaceae</taxon>
        <taxon>Heterosigma</taxon>
    </lineage>
</organism>
<dbReference type="PANTHER" id="PTHR43827:SF8">
    <property type="entry name" value="ALDO_KETO REDUCTASE FAMILY PROTEIN"/>
    <property type="match status" value="1"/>
</dbReference>
<dbReference type="GO" id="GO:0016491">
    <property type="term" value="F:oxidoreductase activity"/>
    <property type="evidence" value="ECO:0007669"/>
    <property type="project" value="InterPro"/>
</dbReference>
<feature type="domain" description="NADP-dependent oxidoreductase" evidence="2">
    <location>
        <begin position="100"/>
        <end position="307"/>
    </location>
</feature>
<dbReference type="PRINTS" id="PR00069">
    <property type="entry name" value="ALDKETRDTASE"/>
</dbReference>
<accession>A0A7S3XUZ9</accession>
<protein>
    <recommendedName>
        <fullName evidence="2">NADP-dependent oxidoreductase domain-containing protein</fullName>
    </recommendedName>
</protein>
<dbReference type="EMBL" id="HBIU01025253">
    <property type="protein sequence ID" value="CAE0632967.1"/>
    <property type="molecule type" value="Transcribed_RNA"/>
</dbReference>
<dbReference type="Gene3D" id="3.20.20.100">
    <property type="entry name" value="NADP-dependent oxidoreductase domain"/>
    <property type="match status" value="1"/>
</dbReference>
<gene>
    <name evidence="3" type="ORF">HAKA00212_LOCUS11679</name>
</gene>
<name>A0A7S3XUZ9_HETAK</name>
<sequence>MFFVMSQAFVSLFLASSSSKSNHPGTSPLRLAMSSPLTEGVLDRRTALVGFGSLAGLSSFGYFPRAEAMKEATNRKFPEWELSNAVRMPLLALNTVALDAKSTELALELAVKEGFTHVDFHPGQERDGVAQYISSDPSRRDHLFLTTKIRKAKPGTSPADAADLARAQIDEDLGILNVKQVDMLMLRDSPDCEVMQSQWAVMEEALAAGKTRSVGVVNFCQGALECLLETASVKPAVNYYMLHVGMGPDAHGLRPFCESRGIRTFAYGAVGEPGPNKELLNSPVLKRIGERHGKSPEEVALRWGIQSGSAVSVRPTTNFGLGSGVCSDKNDCGAGLKKRAGVFGWSLSQKDMTELDAMTGPDDNPTLFSSAGCPGAFQMPK</sequence>
<dbReference type="SUPFAM" id="SSF51430">
    <property type="entry name" value="NAD(P)-linked oxidoreductase"/>
    <property type="match status" value="1"/>
</dbReference>
<dbReference type="InterPro" id="IPR023210">
    <property type="entry name" value="NADP_OxRdtase_dom"/>
</dbReference>
<feature type="signal peptide" evidence="1">
    <location>
        <begin position="1"/>
        <end position="19"/>
    </location>
</feature>
<evidence type="ECO:0000256" key="1">
    <source>
        <dbReference type="SAM" id="SignalP"/>
    </source>
</evidence>
<dbReference type="PANTHER" id="PTHR43827">
    <property type="entry name" value="2,5-DIKETO-D-GLUCONIC ACID REDUCTASE"/>
    <property type="match status" value="1"/>
</dbReference>
<reference evidence="3" key="1">
    <citation type="submission" date="2021-01" db="EMBL/GenBank/DDBJ databases">
        <authorList>
            <person name="Corre E."/>
            <person name="Pelletier E."/>
            <person name="Niang G."/>
            <person name="Scheremetjew M."/>
            <person name="Finn R."/>
            <person name="Kale V."/>
            <person name="Holt S."/>
            <person name="Cochrane G."/>
            <person name="Meng A."/>
            <person name="Brown T."/>
            <person name="Cohen L."/>
        </authorList>
    </citation>
    <scope>NUCLEOTIDE SEQUENCE</scope>
    <source>
        <strain evidence="3">CCMP3107</strain>
    </source>
</reference>
<dbReference type="Pfam" id="PF00248">
    <property type="entry name" value="Aldo_ket_red"/>
    <property type="match status" value="1"/>
</dbReference>
<dbReference type="CDD" id="cd19071">
    <property type="entry name" value="AKR_AKR1-5-like"/>
    <property type="match status" value="1"/>
</dbReference>
<dbReference type="InterPro" id="IPR036812">
    <property type="entry name" value="NAD(P)_OxRdtase_dom_sf"/>
</dbReference>
<dbReference type="AlphaFoldDB" id="A0A7S3XUZ9"/>